<evidence type="ECO:0000256" key="3">
    <source>
        <dbReference type="ARBA" id="ARBA00023125"/>
    </source>
</evidence>
<dbReference type="AlphaFoldDB" id="H6LDV2"/>
<dbReference type="eggNOG" id="COG0583">
    <property type="taxonomic scope" value="Bacteria"/>
</dbReference>
<dbReference type="KEGG" id="awo:Awo_c12110"/>
<accession>H6LDV2</accession>
<feature type="domain" description="HTH lysR-type" evidence="5">
    <location>
        <begin position="1"/>
        <end position="58"/>
    </location>
</feature>
<organism evidence="6 7">
    <name type="scientific">Acetobacterium woodii (strain ATCC 29683 / DSM 1030 / JCM 2381 / KCTC 1655 / WB1)</name>
    <dbReference type="NCBI Taxonomy" id="931626"/>
    <lineage>
        <taxon>Bacteria</taxon>
        <taxon>Bacillati</taxon>
        <taxon>Bacillota</taxon>
        <taxon>Clostridia</taxon>
        <taxon>Eubacteriales</taxon>
        <taxon>Eubacteriaceae</taxon>
        <taxon>Acetobacterium</taxon>
    </lineage>
</organism>
<dbReference type="InterPro" id="IPR005119">
    <property type="entry name" value="LysR_subst-bd"/>
</dbReference>
<dbReference type="RefSeq" id="WP_014355598.1">
    <property type="nucleotide sequence ID" value="NC_016894.1"/>
</dbReference>
<dbReference type="Pfam" id="PF03466">
    <property type="entry name" value="LysR_substrate"/>
    <property type="match status" value="1"/>
</dbReference>
<proteinExistence type="inferred from homology"/>
<evidence type="ECO:0000313" key="7">
    <source>
        <dbReference type="Proteomes" id="UP000007177"/>
    </source>
</evidence>
<dbReference type="InterPro" id="IPR036390">
    <property type="entry name" value="WH_DNA-bd_sf"/>
</dbReference>
<keyword evidence="3" id="KW-0238">DNA-binding</keyword>
<dbReference type="OrthoDB" id="108771at2"/>
<reference evidence="6 7" key="2">
    <citation type="journal article" date="2012" name="PLoS ONE">
        <title>An ancient pathway combining carbon dioxide fixation with the generation and utilization of a sodium ion gradient for ATP synthesis.</title>
        <authorList>
            <person name="Poehlein A."/>
            <person name="Schmidt S."/>
            <person name="Kaster A.K."/>
            <person name="Goenrich M."/>
            <person name="Vollmers J."/>
            <person name="Thurmer A."/>
            <person name="Bertsch J."/>
            <person name="Schuchmann K."/>
            <person name="Voigt B."/>
            <person name="Hecker M."/>
            <person name="Daniel R."/>
            <person name="Thauer R.K."/>
            <person name="Gottschalk G."/>
            <person name="Muller V."/>
        </authorList>
    </citation>
    <scope>NUCLEOTIDE SEQUENCE [LARGE SCALE GENOMIC DNA]</scope>
    <source>
        <strain evidence="7">ATCC 29683 / DSM 1030 / JCM 2381 / KCTC 1655 / WB1</strain>
    </source>
</reference>
<keyword evidence="2" id="KW-0805">Transcription regulation</keyword>
<dbReference type="HOGENOM" id="CLU_039613_6_2_9"/>
<dbReference type="GO" id="GO:0003677">
    <property type="term" value="F:DNA binding"/>
    <property type="evidence" value="ECO:0007669"/>
    <property type="project" value="UniProtKB-KW"/>
</dbReference>
<keyword evidence="4" id="KW-0804">Transcription</keyword>
<dbReference type="Gene3D" id="3.40.190.10">
    <property type="entry name" value="Periplasmic binding protein-like II"/>
    <property type="match status" value="2"/>
</dbReference>
<sequence length="294" mass="33843">MDSKKLKYFIEVSRLKSFSKAAQVLYVSQTAVSQQIAVLENELGFELLHRNKKTVELTVAGEYFLYEAKRIIALSENAVSKAQDIASGQDGMIKIGFFSMFDRDVIAPVLSTFHRKYPKIRLNIVQSSHKDLKANLLNHNLDIGFSFRMTSEELEEKEVYRVFTKLCVNKEHRLSGKSLIETADLEHEQIIDFVKNSEQMEIYGEHHSFEQPKPVYDDTFLVESMDDAIMLVYQNDGICFLPELTDFVNTDKITFIPQTIESVPFIVNAYSIKDNQNPVLKVFLEEIDNSYGRK</sequence>
<dbReference type="Proteomes" id="UP000007177">
    <property type="component" value="Chromosome"/>
</dbReference>
<dbReference type="Gene3D" id="1.10.10.10">
    <property type="entry name" value="Winged helix-like DNA-binding domain superfamily/Winged helix DNA-binding domain"/>
    <property type="match status" value="1"/>
</dbReference>
<comment type="similarity">
    <text evidence="1">Belongs to the LysR transcriptional regulatory family.</text>
</comment>
<dbReference type="GO" id="GO:0003700">
    <property type="term" value="F:DNA-binding transcription factor activity"/>
    <property type="evidence" value="ECO:0007669"/>
    <property type="project" value="InterPro"/>
</dbReference>
<gene>
    <name evidence="6" type="ordered locus">Awo_c12110</name>
</gene>
<dbReference type="PRINTS" id="PR00039">
    <property type="entry name" value="HTHLYSR"/>
</dbReference>
<evidence type="ECO:0000256" key="1">
    <source>
        <dbReference type="ARBA" id="ARBA00009437"/>
    </source>
</evidence>
<evidence type="ECO:0000256" key="2">
    <source>
        <dbReference type="ARBA" id="ARBA00023015"/>
    </source>
</evidence>
<dbReference type="PANTHER" id="PTHR30346">
    <property type="entry name" value="TRANSCRIPTIONAL DUAL REGULATOR HCAR-RELATED"/>
    <property type="match status" value="1"/>
</dbReference>
<dbReference type="Pfam" id="PF00126">
    <property type="entry name" value="HTH_1"/>
    <property type="match status" value="1"/>
</dbReference>
<dbReference type="InterPro" id="IPR000847">
    <property type="entry name" value="LysR_HTH_N"/>
</dbReference>
<evidence type="ECO:0000256" key="4">
    <source>
        <dbReference type="ARBA" id="ARBA00023163"/>
    </source>
</evidence>
<dbReference type="GO" id="GO:0032993">
    <property type="term" value="C:protein-DNA complex"/>
    <property type="evidence" value="ECO:0007669"/>
    <property type="project" value="TreeGrafter"/>
</dbReference>
<dbReference type="InterPro" id="IPR036388">
    <property type="entry name" value="WH-like_DNA-bd_sf"/>
</dbReference>
<dbReference type="SUPFAM" id="SSF53850">
    <property type="entry name" value="Periplasmic binding protein-like II"/>
    <property type="match status" value="1"/>
</dbReference>
<dbReference type="CDD" id="cd05466">
    <property type="entry name" value="PBP2_LTTR_substrate"/>
    <property type="match status" value="1"/>
</dbReference>
<evidence type="ECO:0000259" key="5">
    <source>
        <dbReference type="PROSITE" id="PS50931"/>
    </source>
</evidence>
<dbReference type="PROSITE" id="PS50931">
    <property type="entry name" value="HTH_LYSR"/>
    <property type="match status" value="1"/>
</dbReference>
<name>H6LDV2_ACEWD</name>
<reference evidence="7" key="1">
    <citation type="submission" date="2011-07" db="EMBL/GenBank/DDBJ databases">
        <title>Complete genome sequence of Acetobacterium woodii.</title>
        <authorList>
            <person name="Poehlein A."/>
            <person name="Schmidt S."/>
            <person name="Kaster A.-K."/>
            <person name="Goenrich M."/>
            <person name="Vollmers J."/>
            <person name="Thuermer A."/>
            <person name="Gottschalk G."/>
            <person name="Thauer R.K."/>
            <person name="Daniel R."/>
            <person name="Mueller V."/>
        </authorList>
    </citation>
    <scope>NUCLEOTIDE SEQUENCE [LARGE SCALE GENOMIC DNA]</scope>
    <source>
        <strain evidence="7">ATCC 29683 / DSM 1030 / JCM 2381 / KCTC 1655 / WB1</strain>
    </source>
</reference>
<dbReference type="SUPFAM" id="SSF46785">
    <property type="entry name" value="Winged helix' DNA-binding domain"/>
    <property type="match status" value="1"/>
</dbReference>
<keyword evidence="7" id="KW-1185">Reference proteome</keyword>
<dbReference type="FunFam" id="1.10.10.10:FF:000001">
    <property type="entry name" value="LysR family transcriptional regulator"/>
    <property type="match status" value="1"/>
</dbReference>
<dbReference type="EMBL" id="CP002987">
    <property type="protein sequence ID" value="AFA47995.1"/>
    <property type="molecule type" value="Genomic_DNA"/>
</dbReference>
<dbReference type="PANTHER" id="PTHR30346:SF0">
    <property type="entry name" value="HCA OPERON TRANSCRIPTIONAL ACTIVATOR HCAR"/>
    <property type="match status" value="1"/>
</dbReference>
<dbReference type="STRING" id="931626.Awo_c12110"/>
<protein>
    <submittedName>
        <fullName evidence="6">Transcriptional regulator</fullName>
    </submittedName>
</protein>
<evidence type="ECO:0000313" key="6">
    <source>
        <dbReference type="EMBL" id="AFA47995.1"/>
    </source>
</evidence>